<name>A0ABT1WK28_9BURK</name>
<sequence length="170" mass="18577">MASPVQAGQGAADTHVHGVGELDVIREGNALSVVLSGPLYNLLGSEAAPASDADRQKVKRAVAFLRSETALRFNPESRCKRVDLALTSDVLNPHSHAPGDDHQGHTVGPHSDVLMRWEYQCDNMAALQQLDVGLFKLFPLMAELRAQAVLPKRRFEARLNPASAVFRLQY</sequence>
<reference evidence="1 2" key="1">
    <citation type="submission" date="2022-07" db="EMBL/GenBank/DDBJ databases">
        <authorList>
            <person name="Xamxidin M."/>
            <person name="Wu M."/>
        </authorList>
    </citation>
    <scope>NUCLEOTIDE SEQUENCE [LARGE SCALE GENOMIC DNA]</scope>
    <source>
        <strain evidence="1 2">NBRC 111650</strain>
    </source>
</reference>
<keyword evidence="2" id="KW-1185">Reference proteome</keyword>
<dbReference type="Proteomes" id="UP001204142">
    <property type="component" value="Unassembled WGS sequence"/>
</dbReference>
<dbReference type="RefSeq" id="WP_256765591.1">
    <property type="nucleotide sequence ID" value="NZ_JANIGO010000007.1"/>
</dbReference>
<evidence type="ECO:0000313" key="1">
    <source>
        <dbReference type="EMBL" id="MCQ8897779.1"/>
    </source>
</evidence>
<organism evidence="1 2">
    <name type="scientific">Limnobacter humi</name>
    <dbReference type="NCBI Taxonomy" id="1778671"/>
    <lineage>
        <taxon>Bacteria</taxon>
        <taxon>Pseudomonadati</taxon>
        <taxon>Pseudomonadota</taxon>
        <taxon>Betaproteobacteria</taxon>
        <taxon>Burkholderiales</taxon>
        <taxon>Burkholderiaceae</taxon>
        <taxon>Limnobacter</taxon>
    </lineage>
</organism>
<comment type="caution">
    <text evidence="1">The sequence shown here is derived from an EMBL/GenBank/DDBJ whole genome shotgun (WGS) entry which is preliminary data.</text>
</comment>
<dbReference type="Pfam" id="PF10986">
    <property type="entry name" value="ZrgA"/>
    <property type="match status" value="1"/>
</dbReference>
<gene>
    <name evidence="1" type="ORF">NQT62_15160</name>
</gene>
<proteinExistence type="predicted"/>
<accession>A0ABT1WK28</accession>
<protein>
    <submittedName>
        <fullName evidence="1">DUF2796 domain-containing protein</fullName>
    </submittedName>
</protein>
<dbReference type="InterPro" id="IPR021253">
    <property type="entry name" value="ZrgA-like"/>
</dbReference>
<evidence type="ECO:0000313" key="2">
    <source>
        <dbReference type="Proteomes" id="UP001204142"/>
    </source>
</evidence>
<dbReference type="EMBL" id="JANIGO010000007">
    <property type="protein sequence ID" value="MCQ8897779.1"/>
    <property type="molecule type" value="Genomic_DNA"/>
</dbReference>